<evidence type="ECO:0000313" key="2">
    <source>
        <dbReference type="Proteomes" id="UP001596110"/>
    </source>
</evidence>
<dbReference type="InterPro" id="IPR006270">
    <property type="entry name" value="Strep_his_triad_rpt"/>
</dbReference>
<dbReference type="Pfam" id="PF04270">
    <property type="entry name" value="Strep_his_triad"/>
    <property type="match status" value="1"/>
</dbReference>
<comment type="caution">
    <text evidence="1">The sequence shown here is derived from an EMBL/GenBank/DDBJ whole genome shotgun (WGS) entry which is preliminary data.</text>
</comment>
<dbReference type="SUPFAM" id="SSF142887">
    <property type="entry name" value="PhtA domain-like"/>
    <property type="match status" value="1"/>
</dbReference>
<organism evidence="1 2">
    <name type="scientific">Streptococcus caledonicus</name>
    <dbReference type="NCBI Taxonomy" id="2614158"/>
    <lineage>
        <taxon>Bacteria</taxon>
        <taxon>Bacillati</taxon>
        <taxon>Bacillota</taxon>
        <taxon>Bacilli</taxon>
        <taxon>Lactobacillales</taxon>
        <taxon>Streptococcaceae</taxon>
        <taxon>Streptococcus</taxon>
    </lineage>
</organism>
<accession>A0ABW0UEG3</accession>
<protein>
    <submittedName>
        <fullName evidence="1">Pneumococcal-type histidine triad protein</fullName>
    </submittedName>
</protein>
<evidence type="ECO:0000313" key="1">
    <source>
        <dbReference type="EMBL" id="MFC5631965.1"/>
    </source>
</evidence>
<dbReference type="InterPro" id="IPR037228">
    <property type="entry name" value="PhtA_dom_sf"/>
</dbReference>
<gene>
    <name evidence="1" type="ORF">ACFPQ3_10520</name>
</gene>
<dbReference type="RefSeq" id="WP_162012955.1">
    <property type="nucleotide sequence ID" value="NZ_JBHSOJ010000031.1"/>
</dbReference>
<dbReference type="EMBL" id="JBHSOJ010000031">
    <property type="protein sequence ID" value="MFC5631965.1"/>
    <property type="molecule type" value="Genomic_DNA"/>
</dbReference>
<keyword evidence="2" id="KW-1185">Reference proteome</keyword>
<proteinExistence type="predicted"/>
<reference evidence="2" key="1">
    <citation type="journal article" date="2019" name="Int. J. Syst. Evol. Microbiol.">
        <title>The Global Catalogue of Microorganisms (GCM) 10K type strain sequencing project: providing services to taxonomists for standard genome sequencing and annotation.</title>
        <authorList>
            <consortium name="The Broad Institute Genomics Platform"/>
            <consortium name="The Broad Institute Genome Sequencing Center for Infectious Disease"/>
            <person name="Wu L."/>
            <person name="Ma J."/>
        </authorList>
    </citation>
    <scope>NUCLEOTIDE SEQUENCE [LARGE SCALE GENOMIC DNA]</scope>
    <source>
        <strain evidence="2">DT43</strain>
    </source>
</reference>
<name>A0ABW0UEG3_9STRE</name>
<dbReference type="Gene3D" id="3.10.50.90">
    <property type="match status" value="1"/>
</dbReference>
<sequence length="123" mass="13771">MGGKAYDTSDHYIFSKDSIISVNKFGLTTKHKDHYHYIAFRELEQSEPNQAVDSLTTHHQLNSLKAVFDKNPTGKAPLFDAKKITKNILITIKSVISSLMTLNITSTVTTNLSLHKLPLLNKS</sequence>
<dbReference type="Proteomes" id="UP001596110">
    <property type="component" value="Unassembled WGS sequence"/>
</dbReference>